<dbReference type="InterPro" id="IPR051687">
    <property type="entry name" value="Peroxisomal_Beta-Oxidation"/>
</dbReference>
<dbReference type="PRINTS" id="PR00081">
    <property type="entry name" value="GDHRDH"/>
</dbReference>
<name>A0A543GG38_9PSEU</name>
<organism evidence="3 4">
    <name type="scientific">Pseudonocardia cypriaca</name>
    <dbReference type="NCBI Taxonomy" id="882449"/>
    <lineage>
        <taxon>Bacteria</taxon>
        <taxon>Bacillati</taxon>
        <taxon>Actinomycetota</taxon>
        <taxon>Actinomycetes</taxon>
        <taxon>Pseudonocardiales</taxon>
        <taxon>Pseudonocardiaceae</taxon>
        <taxon>Pseudonocardia</taxon>
    </lineage>
</organism>
<dbReference type="GO" id="GO:0016491">
    <property type="term" value="F:oxidoreductase activity"/>
    <property type="evidence" value="ECO:0007669"/>
    <property type="project" value="UniProtKB-KW"/>
</dbReference>
<dbReference type="Gene3D" id="3.40.50.720">
    <property type="entry name" value="NAD(P)-binding Rossmann-like Domain"/>
    <property type="match status" value="1"/>
</dbReference>
<dbReference type="FunFam" id="3.40.50.720:FF:000084">
    <property type="entry name" value="Short-chain dehydrogenase reductase"/>
    <property type="match status" value="1"/>
</dbReference>
<evidence type="ECO:0000256" key="2">
    <source>
        <dbReference type="ARBA" id="ARBA00023002"/>
    </source>
</evidence>
<protein>
    <submittedName>
        <fullName evidence="3">3-oxoacyl-[acyl-carrier protein] reductase</fullName>
    </submittedName>
</protein>
<evidence type="ECO:0000313" key="4">
    <source>
        <dbReference type="Proteomes" id="UP000319818"/>
    </source>
</evidence>
<dbReference type="InterPro" id="IPR002347">
    <property type="entry name" value="SDR_fam"/>
</dbReference>
<dbReference type="Proteomes" id="UP000319818">
    <property type="component" value="Unassembled WGS sequence"/>
</dbReference>
<dbReference type="EMBL" id="VFPH01000001">
    <property type="protein sequence ID" value="TQM45023.1"/>
    <property type="molecule type" value="Genomic_DNA"/>
</dbReference>
<keyword evidence="4" id="KW-1185">Reference proteome</keyword>
<dbReference type="RefSeq" id="WP_142100309.1">
    <property type="nucleotide sequence ID" value="NZ_VFPH01000001.1"/>
</dbReference>
<dbReference type="InterPro" id="IPR020904">
    <property type="entry name" value="Sc_DH/Rdtase_CS"/>
</dbReference>
<dbReference type="InterPro" id="IPR036291">
    <property type="entry name" value="NAD(P)-bd_dom_sf"/>
</dbReference>
<accession>A0A543GG38</accession>
<proteinExistence type="inferred from homology"/>
<evidence type="ECO:0000256" key="1">
    <source>
        <dbReference type="ARBA" id="ARBA00006484"/>
    </source>
</evidence>
<keyword evidence="2" id="KW-0560">Oxidoreductase</keyword>
<dbReference type="Pfam" id="PF13561">
    <property type="entry name" value="adh_short_C2"/>
    <property type="match status" value="1"/>
</dbReference>
<dbReference type="OrthoDB" id="9808187at2"/>
<reference evidence="3 4" key="1">
    <citation type="submission" date="2019-06" db="EMBL/GenBank/DDBJ databases">
        <title>Sequencing the genomes of 1000 actinobacteria strains.</title>
        <authorList>
            <person name="Klenk H.-P."/>
        </authorList>
    </citation>
    <scope>NUCLEOTIDE SEQUENCE [LARGE SCALE GENOMIC DNA]</scope>
    <source>
        <strain evidence="3 4">DSM 45511</strain>
    </source>
</reference>
<dbReference type="PANTHER" id="PTHR45024">
    <property type="entry name" value="DEHYDROGENASES, SHORT CHAIN"/>
    <property type="match status" value="1"/>
</dbReference>
<gene>
    <name evidence="3" type="ORF">FB388_2415</name>
</gene>
<evidence type="ECO:0000313" key="3">
    <source>
        <dbReference type="EMBL" id="TQM45023.1"/>
    </source>
</evidence>
<dbReference type="AlphaFoldDB" id="A0A543GG38"/>
<comment type="caution">
    <text evidence="3">The sequence shown here is derived from an EMBL/GenBank/DDBJ whole genome shotgun (WGS) entry which is preliminary data.</text>
</comment>
<sequence>MLDGRVAVVTGAGRGLGRSYARALAAAGASVVVNDLDADVAEETVASIVDAGGRAVAVIGAVGGSEIADALVARAVDEFGRLDVMITNAGALRDRTLRNTTDEDFDLVVTSHLRGTFTCGRAAAARFREQGEGGRLILVGSPAGQRASFGQTVYSASKGAIVAMMRTWAVEHAKIGVTVNAIVPTALTRMVATIPGLGELVEKADRGEPLPEHVRRQGLGTPDDVAPLVVYLASAESAGVTGQAIAVGGDRIALWTHPGQVAEQLRPGGWTPDAVRDLFATELKGELQDHLPAPFDLGGN</sequence>
<dbReference type="PROSITE" id="PS00061">
    <property type="entry name" value="ADH_SHORT"/>
    <property type="match status" value="1"/>
</dbReference>
<dbReference type="PRINTS" id="PR00080">
    <property type="entry name" value="SDRFAMILY"/>
</dbReference>
<comment type="similarity">
    <text evidence="1">Belongs to the short-chain dehydrogenases/reductases (SDR) family.</text>
</comment>
<dbReference type="PANTHER" id="PTHR45024:SF2">
    <property type="entry name" value="SCP2 DOMAIN-CONTAINING PROTEIN"/>
    <property type="match status" value="1"/>
</dbReference>
<dbReference type="SUPFAM" id="SSF51735">
    <property type="entry name" value="NAD(P)-binding Rossmann-fold domains"/>
    <property type="match status" value="1"/>
</dbReference>